<dbReference type="WBParaSite" id="MhA1_Contig1394.frz3.gene8">
    <property type="protein sequence ID" value="MhA1_Contig1394.frz3.gene8"/>
    <property type="gene ID" value="MhA1_Contig1394.frz3.gene8"/>
</dbReference>
<name>A0A1I8B4D6_MELHA</name>
<reference evidence="3" key="1">
    <citation type="submission" date="2016-11" db="UniProtKB">
        <authorList>
            <consortium name="WormBaseParasite"/>
        </authorList>
    </citation>
    <scope>IDENTIFICATION</scope>
</reference>
<keyword evidence="1" id="KW-0175">Coiled coil</keyword>
<evidence type="ECO:0000256" key="1">
    <source>
        <dbReference type="SAM" id="Coils"/>
    </source>
</evidence>
<proteinExistence type="predicted"/>
<keyword evidence="2" id="KW-1185">Reference proteome</keyword>
<evidence type="ECO:0000313" key="2">
    <source>
        <dbReference type="Proteomes" id="UP000095281"/>
    </source>
</evidence>
<feature type="coiled-coil region" evidence="1">
    <location>
        <begin position="104"/>
        <end position="131"/>
    </location>
</feature>
<evidence type="ECO:0000313" key="3">
    <source>
        <dbReference type="WBParaSite" id="MhA1_Contig1394.frz3.gene8"/>
    </source>
</evidence>
<dbReference type="Proteomes" id="UP000095281">
    <property type="component" value="Unplaced"/>
</dbReference>
<dbReference type="AlphaFoldDB" id="A0A1I8B4D6"/>
<organism evidence="2 3">
    <name type="scientific">Meloidogyne hapla</name>
    <name type="common">Root-knot nematode worm</name>
    <dbReference type="NCBI Taxonomy" id="6305"/>
    <lineage>
        <taxon>Eukaryota</taxon>
        <taxon>Metazoa</taxon>
        <taxon>Ecdysozoa</taxon>
        <taxon>Nematoda</taxon>
        <taxon>Chromadorea</taxon>
        <taxon>Rhabditida</taxon>
        <taxon>Tylenchina</taxon>
        <taxon>Tylenchomorpha</taxon>
        <taxon>Tylenchoidea</taxon>
        <taxon>Meloidogynidae</taxon>
        <taxon>Meloidogyninae</taxon>
        <taxon>Meloidogyne</taxon>
    </lineage>
</organism>
<sequence length="135" mass="15842">MEDTHMSKNFGPISDSMSLITKKAKREKVDWPVEGHGYVCFNPDWQAGRSSQLILYSLELDKTAKSVTSSYIQQKELKWWQHQHKDANGLCRCDEIWHLLYSIKQKSEEEEVFNEEKKENLKNTLKAYQNETSLS</sequence>
<protein>
    <submittedName>
        <fullName evidence="3">Uncharacterized protein</fullName>
    </submittedName>
</protein>
<accession>A0A1I8B4D6</accession>